<accession>A0A2K1K757</accession>
<dbReference type="EMBL" id="ABEU02000008">
    <property type="protein sequence ID" value="PNR49611.1"/>
    <property type="molecule type" value="Genomic_DNA"/>
</dbReference>
<reference evidence="1 3" key="1">
    <citation type="journal article" date="2008" name="Science">
        <title>The Physcomitrella genome reveals evolutionary insights into the conquest of land by plants.</title>
        <authorList>
            <person name="Rensing S."/>
            <person name="Lang D."/>
            <person name="Zimmer A."/>
            <person name="Terry A."/>
            <person name="Salamov A."/>
            <person name="Shapiro H."/>
            <person name="Nishiyama T."/>
            <person name="Perroud P.-F."/>
            <person name="Lindquist E."/>
            <person name="Kamisugi Y."/>
            <person name="Tanahashi T."/>
            <person name="Sakakibara K."/>
            <person name="Fujita T."/>
            <person name="Oishi K."/>
            <person name="Shin-I T."/>
            <person name="Kuroki Y."/>
            <person name="Toyoda A."/>
            <person name="Suzuki Y."/>
            <person name="Hashimoto A."/>
            <person name="Yamaguchi K."/>
            <person name="Sugano A."/>
            <person name="Kohara Y."/>
            <person name="Fujiyama A."/>
            <person name="Anterola A."/>
            <person name="Aoki S."/>
            <person name="Ashton N."/>
            <person name="Barbazuk W.B."/>
            <person name="Barker E."/>
            <person name="Bennetzen J."/>
            <person name="Bezanilla M."/>
            <person name="Blankenship R."/>
            <person name="Cho S.H."/>
            <person name="Dutcher S."/>
            <person name="Estelle M."/>
            <person name="Fawcett J.A."/>
            <person name="Gundlach H."/>
            <person name="Hanada K."/>
            <person name="Heyl A."/>
            <person name="Hicks K.A."/>
            <person name="Hugh J."/>
            <person name="Lohr M."/>
            <person name="Mayer K."/>
            <person name="Melkozernov A."/>
            <person name="Murata T."/>
            <person name="Nelson D."/>
            <person name="Pils B."/>
            <person name="Prigge M."/>
            <person name="Reiss B."/>
            <person name="Renner T."/>
            <person name="Rombauts S."/>
            <person name="Rushton P."/>
            <person name="Sanderfoot A."/>
            <person name="Schween G."/>
            <person name="Shiu S.-H."/>
            <person name="Stueber K."/>
            <person name="Theodoulou F.L."/>
            <person name="Tu H."/>
            <person name="Van de Peer Y."/>
            <person name="Verrier P.J."/>
            <person name="Waters E."/>
            <person name="Wood A."/>
            <person name="Yang L."/>
            <person name="Cove D."/>
            <person name="Cuming A."/>
            <person name="Hasebe M."/>
            <person name="Lucas S."/>
            <person name="Mishler D.B."/>
            <person name="Reski R."/>
            <person name="Grigoriev I."/>
            <person name="Quatrano R.S."/>
            <person name="Boore J.L."/>
        </authorList>
    </citation>
    <scope>NUCLEOTIDE SEQUENCE [LARGE SCALE GENOMIC DNA]</scope>
    <source>
        <strain evidence="2 3">cv. Gransden 2004</strain>
    </source>
</reference>
<dbReference type="Gramene" id="Pp3c8_13989V3.1">
    <property type="protein sequence ID" value="PAC:32966462.CDS.1"/>
    <property type="gene ID" value="Pp3c8_13989"/>
</dbReference>
<evidence type="ECO:0000313" key="3">
    <source>
        <dbReference type="Proteomes" id="UP000006727"/>
    </source>
</evidence>
<evidence type="ECO:0000313" key="1">
    <source>
        <dbReference type="EMBL" id="PNR49611.1"/>
    </source>
</evidence>
<dbReference type="EnsemblPlants" id="Pp3c8_13989V3.1">
    <property type="protein sequence ID" value="PAC:32966462.CDS.1"/>
    <property type="gene ID" value="Pp3c8_13989"/>
</dbReference>
<proteinExistence type="predicted"/>
<dbReference type="AlphaFoldDB" id="A0A2K1K757"/>
<reference evidence="2" key="3">
    <citation type="submission" date="2020-12" db="UniProtKB">
        <authorList>
            <consortium name="EnsemblPlants"/>
        </authorList>
    </citation>
    <scope>IDENTIFICATION</scope>
</reference>
<dbReference type="InParanoid" id="A0A2K1K757"/>
<evidence type="ECO:0000313" key="2">
    <source>
        <dbReference type="EnsemblPlants" id="PAC:32966462.CDS.1"/>
    </source>
</evidence>
<name>A0A2K1K757_PHYPA</name>
<organism evidence="1">
    <name type="scientific">Physcomitrium patens</name>
    <name type="common">Spreading-leaved earth moss</name>
    <name type="synonym">Physcomitrella patens</name>
    <dbReference type="NCBI Taxonomy" id="3218"/>
    <lineage>
        <taxon>Eukaryota</taxon>
        <taxon>Viridiplantae</taxon>
        <taxon>Streptophyta</taxon>
        <taxon>Embryophyta</taxon>
        <taxon>Bryophyta</taxon>
        <taxon>Bryophytina</taxon>
        <taxon>Bryopsida</taxon>
        <taxon>Funariidae</taxon>
        <taxon>Funariales</taxon>
        <taxon>Funariaceae</taxon>
        <taxon>Physcomitrium</taxon>
    </lineage>
</organism>
<protein>
    <submittedName>
        <fullName evidence="1 2">Uncharacterized protein</fullName>
    </submittedName>
</protein>
<keyword evidence="3" id="KW-1185">Reference proteome</keyword>
<sequence>MWRSWSLAPISGTGPKGRGFESHCRHVTWVSVAHVITVGCDCL</sequence>
<gene>
    <name evidence="1" type="ORF">PHYPA_011507</name>
</gene>
<reference evidence="1 3" key="2">
    <citation type="journal article" date="2018" name="Plant J.">
        <title>The Physcomitrella patens chromosome-scale assembly reveals moss genome structure and evolution.</title>
        <authorList>
            <person name="Lang D."/>
            <person name="Ullrich K.K."/>
            <person name="Murat F."/>
            <person name="Fuchs J."/>
            <person name="Jenkins J."/>
            <person name="Haas F.B."/>
            <person name="Piednoel M."/>
            <person name="Gundlach H."/>
            <person name="Van Bel M."/>
            <person name="Meyberg R."/>
            <person name="Vives C."/>
            <person name="Morata J."/>
            <person name="Symeonidi A."/>
            <person name="Hiss M."/>
            <person name="Muchero W."/>
            <person name="Kamisugi Y."/>
            <person name="Saleh O."/>
            <person name="Blanc G."/>
            <person name="Decker E.L."/>
            <person name="van Gessel N."/>
            <person name="Grimwood J."/>
            <person name="Hayes R.D."/>
            <person name="Graham S.W."/>
            <person name="Gunter L.E."/>
            <person name="McDaniel S.F."/>
            <person name="Hoernstein S.N.W."/>
            <person name="Larsson A."/>
            <person name="Li F.W."/>
            <person name="Perroud P.F."/>
            <person name="Phillips J."/>
            <person name="Ranjan P."/>
            <person name="Rokshar D.S."/>
            <person name="Rothfels C.J."/>
            <person name="Schneider L."/>
            <person name="Shu S."/>
            <person name="Stevenson D.W."/>
            <person name="Thummler F."/>
            <person name="Tillich M."/>
            <person name="Villarreal Aguilar J.C."/>
            <person name="Widiez T."/>
            <person name="Wong G.K."/>
            <person name="Wymore A."/>
            <person name="Zhang Y."/>
            <person name="Zimmer A.D."/>
            <person name="Quatrano R.S."/>
            <person name="Mayer K.F.X."/>
            <person name="Goodstein D."/>
            <person name="Casacuberta J.M."/>
            <person name="Vandepoele K."/>
            <person name="Reski R."/>
            <person name="Cuming A.C."/>
            <person name="Tuskan G.A."/>
            <person name="Maumus F."/>
            <person name="Salse J."/>
            <person name="Schmutz J."/>
            <person name="Rensing S.A."/>
        </authorList>
    </citation>
    <scope>NUCLEOTIDE SEQUENCE [LARGE SCALE GENOMIC DNA]</scope>
    <source>
        <strain evidence="2 3">cv. Gransden 2004</strain>
    </source>
</reference>
<dbReference type="Proteomes" id="UP000006727">
    <property type="component" value="Chromosome 8"/>
</dbReference>